<proteinExistence type="predicted"/>
<evidence type="ECO:0000313" key="2">
    <source>
        <dbReference type="Proteomes" id="UP000014400"/>
    </source>
</evidence>
<dbReference type="EMBL" id="ATCF01000012">
    <property type="protein sequence ID" value="EPD99908.1"/>
    <property type="molecule type" value="Genomic_DNA"/>
</dbReference>
<dbReference type="STRING" id="1203554.HMPREF1476_00712"/>
<accession>S3BF14</accession>
<reference evidence="1 2" key="1">
    <citation type="submission" date="2013-04" db="EMBL/GenBank/DDBJ databases">
        <title>The Genome Sequence of Sutterella wadsworthensis HGA0223.</title>
        <authorList>
            <consortium name="The Broad Institute Genomics Platform"/>
            <person name="Earl A."/>
            <person name="Ward D."/>
            <person name="Feldgarden M."/>
            <person name="Gevers D."/>
            <person name="Schmidt T.M."/>
            <person name="Dover J."/>
            <person name="Dai D."/>
            <person name="Walker B."/>
            <person name="Young S."/>
            <person name="Zeng Q."/>
            <person name="Gargeya S."/>
            <person name="Fitzgerald M."/>
            <person name="Haas B."/>
            <person name="Abouelleil A."/>
            <person name="Allen A.W."/>
            <person name="Alvarado L."/>
            <person name="Arachchi H.M."/>
            <person name="Berlin A.M."/>
            <person name="Chapman S.B."/>
            <person name="Gainer-Dewar J."/>
            <person name="Goldberg J."/>
            <person name="Griggs A."/>
            <person name="Gujja S."/>
            <person name="Hansen M."/>
            <person name="Howarth C."/>
            <person name="Imamovic A."/>
            <person name="Ireland A."/>
            <person name="Larimer J."/>
            <person name="McCowan C."/>
            <person name="Murphy C."/>
            <person name="Pearson M."/>
            <person name="Poon T.W."/>
            <person name="Priest M."/>
            <person name="Roberts A."/>
            <person name="Saif S."/>
            <person name="Shea T."/>
            <person name="Sisk P."/>
            <person name="Sykes S."/>
            <person name="Wortman J."/>
            <person name="Nusbaum C."/>
            <person name="Birren B."/>
        </authorList>
    </citation>
    <scope>NUCLEOTIDE SEQUENCE [LARGE SCALE GENOMIC DNA]</scope>
    <source>
        <strain evidence="1 2">HGA0223</strain>
    </source>
</reference>
<dbReference type="AlphaFoldDB" id="S3BF14"/>
<comment type="caution">
    <text evidence="1">The sequence shown here is derived from an EMBL/GenBank/DDBJ whole genome shotgun (WGS) entry which is preliminary data.</text>
</comment>
<evidence type="ECO:0000313" key="1">
    <source>
        <dbReference type="EMBL" id="EPD99908.1"/>
    </source>
</evidence>
<dbReference type="HOGENOM" id="CLU_2810897_0_0_4"/>
<keyword evidence="2" id="KW-1185">Reference proteome</keyword>
<dbReference type="Proteomes" id="UP000014400">
    <property type="component" value="Unassembled WGS sequence"/>
</dbReference>
<organism evidence="1 2">
    <name type="scientific">Sutterella wadsworthensis HGA0223</name>
    <dbReference type="NCBI Taxonomy" id="1203554"/>
    <lineage>
        <taxon>Bacteria</taxon>
        <taxon>Pseudomonadati</taxon>
        <taxon>Pseudomonadota</taxon>
        <taxon>Betaproteobacteria</taxon>
        <taxon>Burkholderiales</taxon>
        <taxon>Sutterellaceae</taxon>
        <taxon>Sutterella</taxon>
    </lineage>
</organism>
<name>S3BF14_9BURK</name>
<gene>
    <name evidence="1" type="ORF">HMPREF1476_00712</name>
</gene>
<protein>
    <submittedName>
        <fullName evidence="1">Uncharacterized protein</fullName>
    </submittedName>
</protein>
<sequence length="67" mass="7446">MFGVQPLAELFGDFQFVEVGERRINNGDWVECGNLDDSPSVFALKALCFLRASAEPRGLCGSPRQKR</sequence>